<evidence type="ECO:0000259" key="4">
    <source>
        <dbReference type="PROSITE" id="PS50949"/>
    </source>
</evidence>
<protein>
    <submittedName>
        <fullName evidence="5">Putative HTH-type transcriptional regulator</fullName>
    </submittedName>
</protein>
<keyword evidence="2" id="KW-0238">DNA-binding</keyword>
<dbReference type="GO" id="GO:0003700">
    <property type="term" value="F:DNA-binding transcription factor activity"/>
    <property type="evidence" value="ECO:0007669"/>
    <property type="project" value="InterPro"/>
</dbReference>
<gene>
    <name evidence="5" type="ORF">Mlute_02713</name>
</gene>
<dbReference type="InterPro" id="IPR036390">
    <property type="entry name" value="WH_DNA-bd_sf"/>
</dbReference>
<organism evidence="5 6">
    <name type="scientific">Meiothermus luteus</name>
    <dbReference type="NCBI Taxonomy" id="2026184"/>
    <lineage>
        <taxon>Bacteria</taxon>
        <taxon>Thermotogati</taxon>
        <taxon>Deinococcota</taxon>
        <taxon>Deinococci</taxon>
        <taxon>Thermales</taxon>
        <taxon>Thermaceae</taxon>
        <taxon>Meiothermus</taxon>
    </lineage>
</organism>
<dbReference type="PROSITE" id="PS50949">
    <property type="entry name" value="HTH_GNTR"/>
    <property type="match status" value="1"/>
</dbReference>
<dbReference type="InterPro" id="IPR011711">
    <property type="entry name" value="GntR_C"/>
</dbReference>
<dbReference type="SMART" id="SM00895">
    <property type="entry name" value="FCD"/>
    <property type="match status" value="1"/>
</dbReference>
<dbReference type="PRINTS" id="PR00035">
    <property type="entry name" value="HTHGNTR"/>
</dbReference>
<dbReference type="OrthoDB" id="368257at2"/>
<accession>A0A399ECS2</accession>
<name>A0A399ECS2_9DEIN</name>
<evidence type="ECO:0000256" key="3">
    <source>
        <dbReference type="ARBA" id="ARBA00023163"/>
    </source>
</evidence>
<dbReference type="InterPro" id="IPR036388">
    <property type="entry name" value="WH-like_DNA-bd_sf"/>
</dbReference>
<dbReference type="Gene3D" id="1.20.120.530">
    <property type="entry name" value="GntR ligand-binding domain-like"/>
    <property type="match status" value="1"/>
</dbReference>
<comment type="caution">
    <text evidence="5">The sequence shown here is derived from an EMBL/GenBank/DDBJ whole genome shotgun (WGS) entry which is preliminary data.</text>
</comment>
<evidence type="ECO:0000313" key="6">
    <source>
        <dbReference type="Proteomes" id="UP000265800"/>
    </source>
</evidence>
<dbReference type="SUPFAM" id="SSF46785">
    <property type="entry name" value="Winged helix' DNA-binding domain"/>
    <property type="match status" value="1"/>
</dbReference>
<evidence type="ECO:0000313" key="5">
    <source>
        <dbReference type="EMBL" id="RIH81728.1"/>
    </source>
</evidence>
<feature type="domain" description="HTH gntR-type" evidence="4">
    <location>
        <begin position="10"/>
        <end position="77"/>
    </location>
</feature>
<evidence type="ECO:0000256" key="1">
    <source>
        <dbReference type="ARBA" id="ARBA00023015"/>
    </source>
</evidence>
<dbReference type="RefSeq" id="WP_119361203.1">
    <property type="nucleotide sequence ID" value="NZ_QWKZ01000142.1"/>
</dbReference>
<reference evidence="5 6" key="1">
    <citation type="submission" date="2018-08" db="EMBL/GenBank/DDBJ databases">
        <title>Meiothermus luteus KCTC 52599 genome sequencing project.</title>
        <authorList>
            <person name="Da Costa M.S."/>
            <person name="Albuquerque L."/>
            <person name="Raposo P."/>
            <person name="Froufe H.J.C."/>
            <person name="Barroso C.S."/>
            <person name="Egas C."/>
        </authorList>
    </citation>
    <scope>NUCLEOTIDE SEQUENCE [LARGE SCALE GENOMIC DNA]</scope>
    <source>
        <strain evidence="5 6">KCTC 52599</strain>
    </source>
</reference>
<dbReference type="Proteomes" id="UP000265800">
    <property type="component" value="Unassembled WGS sequence"/>
</dbReference>
<dbReference type="EMBL" id="QWKZ01000142">
    <property type="protein sequence ID" value="RIH81728.1"/>
    <property type="molecule type" value="Genomic_DNA"/>
</dbReference>
<sequence length="221" mass="25135">MTLHPELDALPLREQAYWRIKQLILDEEVPPNSFLSERSLAERLGMSKTPVRLAIARLEHEGYVRVSPQQGIVVLALTFEEILDYIDFRLALESFVVKGLAAAPSPERAEALQAQLAEQARVVHDPKSSRQALVRADMAFHRFLAALLGNRPILQALERQQEVLYRIAMRIFQRYPERREQSFAEHQALCRLIAEGRQAEAVALISQHILRIKSLLIGSEG</sequence>
<dbReference type="Gene3D" id="1.10.10.10">
    <property type="entry name" value="Winged helix-like DNA-binding domain superfamily/Winged helix DNA-binding domain"/>
    <property type="match status" value="1"/>
</dbReference>
<keyword evidence="1" id="KW-0805">Transcription regulation</keyword>
<proteinExistence type="predicted"/>
<dbReference type="InterPro" id="IPR008920">
    <property type="entry name" value="TF_FadR/GntR_C"/>
</dbReference>
<dbReference type="CDD" id="cd07377">
    <property type="entry name" value="WHTH_GntR"/>
    <property type="match status" value="1"/>
</dbReference>
<evidence type="ECO:0000256" key="2">
    <source>
        <dbReference type="ARBA" id="ARBA00023125"/>
    </source>
</evidence>
<dbReference type="AlphaFoldDB" id="A0A399ECS2"/>
<dbReference type="SMART" id="SM00345">
    <property type="entry name" value="HTH_GNTR"/>
    <property type="match status" value="1"/>
</dbReference>
<dbReference type="Pfam" id="PF00392">
    <property type="entry name" value="GntR"/>
    <property type="match status" value="1"/>
</dbReference>
<dbReference type="Pfam" id="PF07729">
    <property type="entry name" value="FCD"/>
    <property type="match status" value="1"/>
</dbReference>
<dbReference type="SUPFAM" id="SSF48008">
    <property type="entry name" value="GntR ligand-binding domain-like"/>
    <property type="match status" value="1"/>
</dbReference>
<dbReference type="InterPro" id="IPR000524">
    <property type="entry name" value="Tscrpt_reg_HTH_GntR"/>
</dbReference>
<dbReference type="PANTHER" id="PTHR43537:SF5">
    <property type="entry name" value="UXU OPERON TRANSCRIPTIONAL REGULATOR"/>
    <property type="match status" value="1"/>
</dbReference>
<keyword evidence="6" id="KW-1185">Reference proteome</keyword>
<keyword evidence="3" id="KW-0804">Transcription</keyword>
<dbReference type="PANTHER" id="PTHR43537">
    <property type="entry name" value="TRANSCRIPTIONAL REGULATOR, GNTR FAMILY"/>
    <property type="match status" value="1"/>
</dbReference>
<dbReference type="GO" id="GO:0003677">
    <property type="term" value="F:DNA binding"/>
    <property type="evidence" value="ECO:0007669"/>
    <property type="project" value="UniProtKB-KW"/>
</dbReference>